<gene>
    <name evidence="2" type="ORF">FHW23_002035</name>
</gene>
<dbReference type="InterPro" id="IPR029058">
    <property type="entry name" value="AB_hydrolase_fold"/>
</dbReference>
<dbReference type="EMBL" id="JACGXP010000003">
    <property type="protein sequence ID" value="MBA8990770.1"/>
    <property type="molecule type" value="Genomic_DNA"/>
</dbReference>
<dbReference type="RefSeq" id="WP_182516073.1">
    <property type="nucleotide sequence ID" value="NZ_JACGXP010000003.1"/>
</dbReference>
<organism evidence="2 3">
    <name type="scientific">Curtobacterium pusillum</name>
    <dbReference type="NCBI Taxonomy" id="69373"/>
    <lineage>
        <taxon>Bacteria</taxon>
        <taxon>Bacillati</taxon>
        <taxon>Actinomycetota</taxon>
        <taxon>Actinomycetes</taxon>
        <taxon>Micrococcales</taxon>
        <taxon>Microbacteriaceae</taxon>
        <taxon>Curtobacterium</taxon>
    </lineage>
</organism>
<comment type="caution">
    <text evidence="2">The sequence shown here is derived from an EMBL/GenBank/DDBJ whole genome shotgun (WGS) entry which is preliminary data.</text>
</comment>
<dbReference type="SUPFAM" id="SSF53474">
    <property type="entry name" value="alpha/beta-Hydrolases"/>
    <property type="match status" value="1"/>
</dbReference>
<dbReference type="Pfam" id="PF08840">
    <property type="entry name" value="BAAT_C"/>
    <property type="match status" value="1"/>
</dbReference>
<evidence type="ECO:0000259" key="1">
    <source>
        <dbReference type="Pfam" id="PF08840"/>
    </source>
</evidence>
<sequence length="270" mass="29210">MQQIPMTMPEGVRFVPEEPSGDAVLVIAGSSGRVDSNRARVFAEHGFVAESIRWFGGPGQHAGPWEIPLECFFDQVRALQSVSNRVWLVGTSLGAEAALLVGAHEPSVAGVIAFAPTDVVWPWRDDAGIDRSHWTLAGAPVPFVPLDWENYERETPARFLPLYERSYAQSPARVEAAAIPVEQIHQLVLVAGGDDQVWPSAESAHRIEDRRFAAGRETTVVTRADAGHRTILPGETVVTGGQAMRRGGSEDADHALGRAAWAAITAHTAR</sequence>
<reference evidence="2 3" key="1">
    <citation type="submission" date="2020-07" db="EMBL/GenBank/DDBJ databases">
        <title>Above-ground endophytic microbial communities from plants in different locations in the United States.</title>
        <authorList>
            <person name="Frank C."/>
        </authorList>
    </citation>
    <scope>NUCLEOTIDE SEQUENCE [LARGE SCALE GENOMIC DNA]</scope>
    <source>
        <strain evidence="2 3">WPL5_2</strain>
    </source>
</reference>
<proteinExistence type="predicted"/>
<name>A0AAW3T785_9MICO</name>
<dbReference type="Gene3D" id="3.40.50.1820">
    <property type="entry name" value="alpha/beta hydrolase"/>
    <property type="match status" value="1"/>
</dbReference>
<evidence type="ECO:0000313" key="2">
    <source>
        <dbReference type="EMBL" id="MBA8990770.1"/>
    </source>
</evidence>
<dbReference type="Proteomes" id="UP000590225">
    <property type="component" value="Unassembled WGS sequence"/>
</dbReference>
<dbReference type="AlphaFoldDB" id="A0AAW3T785"/>
<evidence type="ECO:0000313" key="3">
    <source>
        <dbReference type="Proteomes" id="UP000590225"/>
    </source>
</evidence>
<protein>
    <recommendedName>
        <fullName evidence="1">BAAT/Acyl-CoA thioester hydrolase C-terminal domain-containing protein</fullName>
    </recommendedName>
</protein>
<feature type="domain" description="BAAT/Acyl-CoA thioester hydrolase C-terminal" evidence="1">
    <location>
        <begin position="80"/>
        <end position="229"/>
    </location>
</feature>
<accession>A0AAW3T785</accession>
<dbReference type="InterPro" id="IPR014940">
    <property type="entry name" value="BAAT_C"/>
</dbReference>